<dbReference type="HOGENOM" id="CLU_059874_0_0_6"/>
<dbReference type="AlphaFoldDB" id="Q7MFY4"/>
<evidence type="ECO:0000313" key="1">
    <source>
        <dbReference type="EMBL" id="BAC96211.1"/>
    </source>
</evidence>
<reference evidence="1 2" key="1">
    <citation type="journal article" date="2003" name="Genome Res.">
        <title>Comparative genome analysis of Vibrio vulnificus, a marine pathogen.</title>
        <authorList>
            <person name="Chen C.Y."/>
            <person name="Wu K.M."/>
            <person name="Chang Y.C."/>
            <person name="Chang C.H."/>
            <person name="Tsai H.C."/>
            <person name="Liao T.L."/>
            <person name="Liu Y.M."/>
            <person name="Chen H.J."/>
            <person name="Shen A.B."/>
            <person name="Li J.C."/>
            <person name="Su T.L."/>
            <person name="Shao C.P."/>
            <person name="Lee C.T."/>
            <person name="Hor L.I."/>
            <person name="Tsai S.F."/>
        </authorList>
    </citation>
    <scope>NUCLEOTIDE SEQUENCE [LARGE SCALE GENOMIC DNA]</scope>
    <source>
        <strain evidence="1 2">YJ016</strain>
    </source>
</reference>
<proteinExistence type="predicted"/>
<gene>
    <name evidence="1" type="ordered locus">VVA0185</name>
</gene>
<dbReference type="KEGG" id="vvy:VVA0185"/>
<protein>
    <recommendedName>
        <fullName evidence="3">Adhesin</fullName>
    </recommendedName>
</protein>
<evidence type="ECO:0000313" key="2">
    <source>
        <dbReference type="Proteomes" id="UP000002675"/>
    </source>
</evidence>
<sequence length="421" mass="44438">MKYSAWMTRQGLPCAKLKSIGAHMKIRLLTGCVALALAGCGGSSDSSTPTPQTKTGVFLDSPVIGMNYRTATISDSVTTEDGKFTYLEGETVTFYLGDLTFPAVKAGAQVTPADIGGGLATTTTVNILQLLQSLDNEGNLSDGITISDSSKDAFIGTGLDVSSDSFDASASAILTSIGKTLVTEEAAQAHFTDTLKGQLTGSWLLSEGAGKRNVLTFFNDNNYIIVHEHSDIPDDGDQPAGSAEYGTYTYDPATQMLALNVISESDNSGGLADDFGSITLEVQATQTTLDITFADEAGEQVQFSKITDSSNAMVGAWYLREDDISSDNILTILPNNQYVIVHSNNQEAYNGEAVMATSGEFGSFSLNGGVFTVTSITSEADGPGGLYDQDSPMFSATVTVTDNESLNFTNSDGNFTFSRIK</sequence>
<evidence type="ECO:0008006" key="3">
    <source>
        <dbReference type="Google" id="ProtNLM"/>
    </source>
</evidence>
<organism evidence="1 2">
    <name type="scientific">Vibrio vulnificus (strain YJ016)</name>
    <dbReference type="NCBI Taxonomy" id="196600"/>
    <lineage>
        <taxon>Bacteria</taxon>
        <taxon>Pseudomonadati</taxon>
        <taxon>Pseudomonadota</taxon>
        <taxon>Gammaproteobacteria</taxon>
        <taxon>Vibrionales</taxon>
        <taxon>Vibrionaceae</taxon>
        <taxon>Vibrio</taxon>
    </lineage>
</organism>
<dbReference type="EMBL" id="BA000038">
    <property type="protein sequence ID" value="BAC96211.1"/>
    <property type="molecule type" value="Genomic_DNA"/>
</dbReference>
<accession>Q7MFY4</accession>
<name>Q7MFY4_VIBVY</name>
<dbReference type="Proteomes" id="UP000002675">
    <property type="component" value="Chromosome II"/>
</dbReference>